<dbReference type="GO" id="GO:0055085">
    <property type="term" value="P:transmembrane transport"/>
    <property type="evidence" value="ECO:0007669"/>
    <property type="project" value="InterPro"/>
</dbReference>
<dbReference type="InterPro" id="IPR000515">
    <property type="entry name" value="MetI-like"/>
</dbReference>
<keyword evidence="8" id="KW-0479">Metal-binding</keyword>
<dbReference type="AlphaFoldDB" id="A0A078ASR8"/>
<evidence type="ECO:0000256" key="3">
    <source>
        <dbReference type="ARBA" id="ARBA00004167"/>
    </source>
</evidence>
<dbReference type="InterPro" id="IPR051628">
    <property type="entry name" value="LUBAC_E3_Ligases"/>
</dbReference>
<evidence type="ECO:0000256" key="4">
    <source>
        <dbReference type="ARBA" id="ARBA00004906"/>
    </source>
</evidence>
<keyword evidence="10 15" id="KW-0863">Zinc-finger</keyword>
<evidence type="ECO:0000256" key="8">
    <source>
        <dbReference type="ARBA" id="ARBA00022723"/>
    </source>
</evidence>
<keyword evidence="6" id="KW-0808">Transferase</keyword>
<evidence type="ECO:0000256" key="1">
    <source>
        <dbReference type="ARBA" id="ARBA00001798"/>
    </source>
</evidence>
<feature type="domain" description="RING-type" evidence="17">
    <location>
        <begin position="185"/>
        <end position="234"/>
    </location>
</feature>
<dbReference type="Pfam" id="PF22191">
    <property type="entry name" value="IBR_1"/>
    <property type="match status" value="1"/>
</dbReference>
<feature type="transmembrane region" description="Helical" evidence="16">
    <location>
        <begin position="398"/>
        <end position="423"/>
    </location>
</feature>
<dbReference type="GO" id="GO:0031090">
    <property type="term" value="C:organelle membrane"/>
    <property type="evidence" value="ECO:0007669"/>
    <property type="project" value="UniProtKB-ARBA"/>
</dbReference>
<evidence type="ECO:0000256" key="9">
    <source>
        <dbReference type="ARBA" id="ARBA00022737"/>
    </source>
</evidence>
<dbReference type="InterPro" id="IPR017907">
    <property type="entry name" value="Znf_RING_CS"/>
</dbReference>
<feature type="domain" description="RING-type" evidence="18">
    <location>
        <begin position="181"/>
        <end position="384"/>
    </location>
</feature>
<comment type="pathway">
    <text evidence="4">Protein modification; protein ubiquitination.</text>
</comment>
<evidence type="ECO:0000256" key="7">
    <source>
        <dbReference type="ARBA" id="ARBA00022692"/>
    </source>
</evidence>
<protein>
    <recommendedName>
        <fullName evidence="5">RBR-type E3 ubiquitin transferase</fullName>
        <ecNumber evidence="5">2.3.2.31</ecNumber>
    </recommendedName>
</protein>
<evidence type="ECO:0000256" key="16">
    <source>
        <dbReference type="SAM" id="Phobius"/>
    </source>
</evidence>
<dbReference type="PROSITE" id="PS51873">
    <property type="entry name" value="TRIAD"/>
    <property type="match status" value="1"/>
</dbReference>
<dbReference type="FunFam" id="3.30.40.10:FF:000051">
    <property type="entry name" value="RBR-type E3 ubiquitin transferase"/>
    <property type="match status" value="1"/>
</dbReference>
<dbReference type="EMBL" id="CCKQ01013398">
    <property type="protein sequence ID" value="CDW85061.1"/>
    <property type="molecule type" value="Genomic_DNA"/>
</dbReference>
<evidence type="ECO:0000256" key="10">
    <source>
        <dbReference type="ARBA" id="ARBA00022771"/>
    </source>
</evidence>
<keyword evidence="12" id="KW-0862">Zinc</keyword>
<reference evidence="19 20" key="1">
    <citation type="submission" date="2014-06" db="EMBL/GenBank/DDBJ databases">
        <authorList>
            <person name="Swart Estienne"/>
        </authorList>
    </citation>
    <scope>NUCLEOTIDE SEQUENCE [LARGE SCALE GENOMIC DNA]</scope>
    <source>
        <strain evidence="19 20">130c</strain>
    </source>
</reference>
<dbReference type="GO" id="GO:0061630">
    <property type="term" value="F:ubiquitin protein ligase activity"/>
    <property type="evidence" value="ECO:0007669"/>
    <property type="project" value="UniProtKB-EC"/>
</dbReference>
<gene>
    <name evidence="19" type="primary">Contig17481.g18592</name>
    <name evidence="19" type="ORF">STYLEM_14131</name>
</gene>
<dbReference type="GO" id="GO:0005737">
    <property type="term" value="C:cytoplasm"/>
    <property type="evidence" value="ECO:0007669"/>
    <property type="project" value="UniProtKB-ARBA"/>
</dbReference>
<evidence type="ECO:0000256" key="11">
    <source>
        <dbReference type="ARBA" id="ARBA00022786"/>
    </source>
</evidence>
<accession>A0A078ASR8</accession>
<evidence type="ECO:0000256" key="5">
    <source>
        <dbReference type="ARBA" id="ARBA00012251"/>
    </source>
</evidence>
<evidence type="ECO:0000256" key="6">
    <source>
        <dbReference type="ARBA" id="ARBA00022679"/>
    </source>
</evidence>
<comment type="subcellular location">
    <subcellularLocation>
        <location evidence="2">Membrane</location>
        <topology evidence="2">Multi-pass membrane protein</topology>
    </subcellularLocation>
    <subcellularLocation>
        <location evidence="3">Membrane</location>
        <topology evidence="3">Single-pass membrane protein</topology>
    </subcellularLocation>
</comment>
<dbReference type="PROSITE" id="PS50089">
    <property type="entry name" value="ZF_RING_2"/>
    <property type="match status" value="1"/>
</dbReference>
<keyword evidence="14 16" id="KW-0472">Membrane</keyword>
<dbReference type="GO" id="GO:0008270">
    <property type="term" value="F:zinc ion binding"/>
    <property type="evidence" value="ECO:0007669"/>
    <property type="project" value="UniProtKB-KW"/>
</dbReference>
<feature type="transmembrane region" description="Helical" evidence="16">
    <location>
        <begin position="444"/>
        <end position="465"/>
    </location>
</feature>
<dbReference type="SUPFAM" id="SSF57850">
    <property type="entry name" value="RING/U-box"/>
    <property type="match status" value="3"/>
</dbReference>
<keyword evidence="20" id="KW-1185">Reference proteome</keyword>
<dbReference type="CDD" id="cd20336">
    <property type="entry name" value="Rcat_RBR"/>
    <property type="match status" value="1"/>
</dbReference>
<dbReference type="GO" id="GO:0043130">
    <property type="term" value="F:ubiquitin binding"/>
    <property type="evidence" value="ECO:0007669"/>
    <property type="project" value="TreeGrafter"/>
</dbReference>
<evidence type="ECO:0000313" key="19">
    <source>
        <dbReference type="EMBL" id="CDW85061.1"/>
    </source>
</evidence>
<proteinExistence type="predicted"/>
<evidence type="ECO:0000256" key="12">
    <source>
        <dbReference type="ARBA" id="ARBA00022833"/>
    </source>
</evidence>
<dbReference type="GO" id="GO:0043161">
    <property type="term" value="P:proteasome-mediated ubiquitin-dependent protein catabolic process"/>
    <property type="evidence" value="ECO:0007669"/>
    <property type="project" value="TreeGrafter"/>
</dbReference>
<dbReference type="PANTHER" id="PTHR22770:SF13">
    <property type="entry name" value="RING-TYPE DOMAIN-CONTAINING PROTEIN"/>
    <property type="match status" value="1"/>
</dbReference>
<dbReference type="Gene3D" id="1.20.120.1750">
    <property type="match status" value="1"/>
</dbReference>
<dbReference type="OrthoDB" id="297477at2759"/>
<sequence>MNMIKQKVIPDIADLNNQYLANEELIYSVKNQHNSVVEDNIGFAYFVINSPDKQQSRQAQLTQYIKESEQFQYNQRYFISKDIPKEKHIPIMGYAHNFYPAIFDDHNSTNYNCQICNEGLTKHQEHFEFFRSNLSQKPRKKRLHSFSEHEKNDLVMESKEILDQKLRYQRVNREIFKSNDKTFFCDVCYLDCELDSIVFLDCGHYYCKYCLKDYFEVAVEQTGLVQKLKCPSSQCDYKIDQTQIQSLLSKDSFEKFKRLMINYEVSKQPNKRFCPFPGCENIVSGKKGQTKTLCDKCHRNFCYSCQIPWHLGKSCEKAQKDLYQGWAVNIRAHKCPKCNTPIEKNEGCNQMTCYVCRYEYCWQCGLPMNHFIHKDQYSNPLSCQHIPNTKAGWTCRSVLFVLGFIIIPILLLVAPLIYGLILGGMLGYECLRAVKKIENMCCKLFLFISGIPLLFLLIGLGSIFGGAVGAVMLPVLLIPAYAYHLFVFCRILHWWNRSRIKQ</sequence>
<dbReference type="InterPro" id="IPR001841">
    <property type="entry name" value="Znf_RING"/>
</dbReference>
<dbReference type="Gene3D" id="3.30.40.10">
    <property type="entry name" value="Zinc/RING finger domain, C3HC4 (zinc finger)"/>
    <property type="match status" value="1"/>
</dbReference>
<dbReference type="SMART" id="SM00647">
    <property type="entry name" value="IBR"/>
    <property type="match status" value="2"/>
</dbReference>
<dbReference type="Proteomes" id="UP000039865">
    <property type="component" value="Unassembled WGS sequence"/>
</dbReference>
<keyword evidence="13 16" id="KW-1133">Transmembrane helix</keyword>
<feature type="transmembrane region" description="Helical" evidence="16">
    <location>
        <begin position="471"/>
        <end position="492"/>
    </location>
</feature>
<dbReference type="InterPro" id="IPR044066">
    <property type="entry name" value="TRIAD_supradom"/>
</dbReference>
<dbReference type="EC" id="2.3.2.31" evidence="5"/>
<evidence type="ECO:0000256" key="13">
    <source>
        <dbReference type="ARBA" id="ARBA00022989"/>
    </source>
</evidence>
<dbReference type="InParanoid" id="A0A078ASR8"/>
<dbReference type="GO" id="GO:0000151">
    <property type="term" value="C:ubiquitin ligase complex"/>
    <property type="evidence" value="ECO:0007669"/>
    <property type="project" value="TreeGrafter"/>
</dbReference>
<dbReference type="InterPro" id="IPR013083">
    <property type="entry name" value="Znf_RING/FYVE/PHD"/>
</dbReference>
<evidence type="ECO:0000256" key="14">
    <source>
        <dbReference type="ARBA" id="ARBA00023136"/>
    </source>
</evidence>
<keyword evidence="9" id="KW-0677">Repeat</keyword>
<dbReference type="CDD" id="cd06261">
    <property type="entry name" value="TM_PBP2"/>
    <property type="match status" value="1"/>
</dbReference>
<dbReference type="OMA" id="WAVNIRA"/>
<organism evidence="19 20">
    <name type="scientific">Stylonychia lemnae</name>
    <name type="common">Ciliate</name>
    <dbReference type="NCBI Taxonomy" id="5949"/>
    <lineage>
        <taxon>Eukaryota</taxon>
        <taxon>Sar</taxon>
        <taxon>Alveolata</taxon>
        <taxon>Ciliophora</taxon>
        <taxon>Intramacronucleata</taxon>
        <taxon>Spirotrichea</taxon>
        <taxon>Stichotrichia</taxon>
        <taxon>Sporadotrichida</taxon>
        <taxon>Oxytrichidae</taxon>
        <taxon>Stylonychinae</taxon>
        <taxon>Stylonychia</taxon>
    </lineage>
</organism>
<dbReference type="Pfam" id="PF01485">
    <property type="entry name" value="IBR"/>
    <property type="match status" value="1"/>
</dbReference>
<keyword evidence="7 16" id="KW-0812">Transmembrane</keyword>
<evidence type="ECO:0000259" key="17">
    <source>
        <dbReference type="PROSITE" id="PS50089"/>
    </source>
</evidence>
<evidence type="ECO:0000256" key="2">
    <source>
        <dbReference type="ARBA" id="ARBA00004141"/>
    </source>
</evidence>
<name>A0A078ASR8_STYLE</name>
<keyword evidence="11" id="KW-0833">Ubl conjugation pathway</keyword>
<dbReference type="InterPro" id="IPR002867">
    <property type="entry name" value="IBR_dom"/>
</dbReference>
<evidence type="ECO:0000259" key="18">
    <source>
        <dbReference type="PROSITE" id="PS51873"/>
    </source>
</evidence>
<dbReference type="PROSITE" id="PS00518">
    <property type="entry name" value="ZF_RING_1"/>
    <property type="match status" value="1"/>
</dbReference>
<evidence type="ECO:0000256" key="15">
    <source>
        <dbReference type="PROSITE-ProRule" id="PRU00175"/>
    </source>
</evidence>
<dbReference type="PANTHER" id="PTHR22770">
    <property type="entry name" value="UBIQUITIN CONJUGATING ENZYME 7 INTERACTING PROTEIN-RELATED"/>
    <property type="match status" value="1"/>
</dbReference>
<evidence type="ECO:0000313" key="20">
    <source>
        <dbReference type="Proteomes" id="UP000039865"/>
    </source>
</evidence>
<comment type="catalytic activity">
    <reaction evidence="1">
        <text>[E2 ubiquitin-conjugating enzyme]-S-ubiquitinyl-L-cysteine + [acceptor protein]-L-lysine = [E2 ubiquitin-conjugating enzyme]-L-cysteine + [acceptor protein]-N(6)-ubiquitinyl-L-lysine.</text>
        <dbReference type="EC" id="2.3.2.31"/>
    </reaction>
</comment>
<dbReference type="GO" id="GO:0097039">
    <property type="term" value="P:protein linear polyubiquitination"/>
    <property type="evidence" value="ECO:0007669"/>
    <property type="project" value="TreeGrafter"/>
</dbReference>